<gene>
    <name evidence="3" type="ORF">LCGC14_0043710</name>
</gene>
<dbReference type="Gene3D" id="2.60.60.30">
    <property type="entry name" value="sav2460 like domains"/>
    <property type="match status" value="1"/>
</dbReference>
<comment type="caution">
    <text evidence="3">The sequence shown here is derived from an EMBL/GenBank/DDBJ whole genome shotgun (WGS) entry which is preliminary data.</text>
</comment>
<dbReference type="FunFam" id="2.60.60.30:FF:000001">
    <property type="entry name" value="Tellurium resistance protein TerD"/>
    <property type="match status" value="1"/>
</dbReference>
<reference evidence="3" key="1">
    <citation type="journal article" date="2015" name="Nature">
        <title>Complex archaea that bridge the gap between prokaryotes and eukaryotes.</title>
        <authorList>
            <person name="Spang A."/>
            <person name="Saw J.H."/>
            <person name="Jorgensen S.L."/>
            <person name="Zaremba-Niedzwiedzka K."/>
            <person name="Martijn J."/>
            <person name="Lind A.E."/>
            <person name="van Eijk R."/>
            <person name="Schleper C."/>
            <person name="Guy L."/>
            <person name="Ettema T.J."/>
        </authorList>
    </citation>
    <scope>NUCLEOTIDE SEQUENCE</scope>
</reference>
<dbReference type="PANTHER" id="PTHR32097:SF4">
    <property type="entry name" value="GENERAL STRESS PROTEIN 16U"/>
    <property type="match status" value="1"/>
</dbReference>
<dbReference type="EMBL" id="LAZR01000009">
    <property type="protein sequence ID" value="KKO08433.1"/>
    <property type="molecule type" value="Genomic_DNA"/>
</dbReference>
<name>A0A0F9W817_9ZZZZ</name>
<dbReference type="CDD" id="cd06974">
    <property type="entry name" value="TerD_like"/>
    <property type="match status" value="1"/>
</dbReference>
<dbReference type="PANTHER" id="PTHR32097">
    <property type="entry name" value="CAMP-BINDING PROTEIN 1-RELATED"/>
    <property type="match status" value="1"/>
</dbReference>
<evidence type="ECO:0000259" key="2">
    <source>
        <dbReference type="Pfam" id="PF02342"/>
    </source>
</evidence>
<dbReference type="Pfam" id="PF02342">
    <property type="entry name" value="TerD"/>
    <property type="match status" value="1"/>
</dbReference>
<dbReference type="InterPro" id="IPR051324">
    <property type="entry name" value="Stress/Tellurium_Resist"/>
</dbReference>
<dbReference type="InterPro" id="IPR003325">
    <property type="entry name" value="TerD"/>
</dbReference>
<accession>A0A0F9W817</accession>
<dbReference type="AlphaFoldDB" id="A0A0F9W817"/>
<comment type="similarity">
    <text evidence="1">Belongs to the CAPAB/TerDEXZ family.</text>
</comment>
<sequence length="191" mass="20222">MGVSLSKGANVSLTKEASGLTAILVGLGWDARATDGKDFDLDASVFMVGADGKVLSDKGFIFFNNLKSEDGSIEHLGDNLTGAGDGDDEQVKVDLSNVPEGVEKLVFAVTIHEAESRGQNFGQVSNAFMRVVNQNGDAELARFDLSEDASMETAMIFGELYKKGDEWKFKAIEQGFAGGLGPLAANHGVNI</sequence>
<feature type="domain" description="TerD" evidence="2">
    <location>
        <begin position="1"/>
        <end position="186"/>
    </location>
</feature>
<proteinExistence type="inferred from homology"/>
<protein>
    <recommendedName>
        <fullName evidence="2">TerD domain-containing protein</fullName>
    </recommendedName>
</protein>
<organism evidence="3">
    <name type="scientific">marine sediment metagenome</name>
    <dbReference type="NCBI Taxonomy" id="412755"/>
    <lineage>
        <taxon>unclassified sequences</taxon>
        <taxon>metagenomes</taxon>
        <taxon>ecological metagenomes</taxon>
    </lineage>
</organism>
<evidence type="ECO:0000256" key="1">
    <source>
        <dbReference type="ARBA" id="ARBA00008775"/>
    </source>
</evidence>
<evidence type="ECO:0000313" key="3">
    <source>
        <dbReference type="EMBL" id="KKO08433.1"/>
    </source>
</evidence>